<accession>A0A6N8JPX1</accession>
<dbReference type="RefSeq" id="WP_160346937.1">
    <property type="nucleotide sequence ID" value="NZ_WSRR01000027.1"/>
</dbReference>
<feature type="transmembrane region" description="Helical" evidence="1">
    <location>
        <begin position="45"/>
        <end position="65"/>
    </location>
</feature>
<gene>
    <name evidence="2" type="ORF">GKZ27_09340</name>
</gene>
<evidence type="ECO:0000313" key="3">
    <source>
        <dbReference type="Proteomes" id="UP000463388"/>
    </source>
</evidence>
<sequence length="82" mass="8347">MAEKCGAGKATVLTFCQQFVFLLPLIAVAPLVLLGLGGVGPLTAVFWGMFAADLASTALTAAFLAKAVRALREGNAPVAAQQ</sequence>
<feature type="transmembrane region" description="Helical" evidence="1">
    <location>
        <begin position="12"/>
        <end position="33"/>
    </location>
</feature>
<proteinExistence type="predicted"/>
<keyword evidence="1" id="KW-0812">Transmembrane</keyword>
<evidence type="ECO:0000256" key="1">
    <source>
        <dbReference type="SAM" id="Phobius"/>
    </source>
</evidence>
<reference evidence="2 3" key="1">
    <citation type="submission" date="2019-12" db="EMBL/GenBank/DDBJ databases">
        <title>Microbes associate with the intestines of laboratory mice.</title>
        <authorList>
            <person name="Navarre W."/>
            <person name="Wong E."/>
        </authorList>
    </citation>
    <scope>NUCLEOTIDE SEQUENCE [LARGE SCALE GENOMIC DNA]</scope>
    <source>
        <strain evidence="2 3">NM66_B29</strain>
    </source>
</reference>
<evidence type="ECO:0000313" key="2">
    <source>
        <dbReference type="EMBL" id="MVX61652.1"/>
    </source>
</evidence>
<protein>
    <submittedName>
        <fullName evidence="2">Uncharacterized protein</fullName>
    </submittedName>
</protein>
<dbReference type="EMBL" id="WSRR01000027">
    <property type="protein sequence ID" value="MVX61652.1"/>
    <property type="molecule type" value="Genomic_DNA"/>
</dbReference>
<name>A0A6N8JPX1_9ACTN</name>
<keyword evidence="1" id="KW-1133">Transmembrane helix</keyword>
<dbReference type="Proteomes" id="UP000463388">
    <property type="component" value="Unassembled WGS sequence"/>
</dbReference>
<comment type="caution">
    <text evidence="2">The sequence shown here is derived from an EMBL/GenBank/DDBJ whole genome shotgun (WGS) entry which is preliminary data.</text>
</comment>
<keyword evidence="1" id="KW-0472">Membrane</keyword>
<dbReference type="AlphaFoldDB" id="A0A6N8JPX1"/>
<organism evidence="2 3">
    <name type="scientific">Adlercreutzia mucosicola</name>
    <dbReference type="NCBI Taxonomy" id="580026"/>
    <lineage>
        <taxon>Bacteria</taxon>
        <taxon>Bacillati</taxon>
        <taxon>Actinomycetota</taxon>
        <taxon>Coriobacteriia</taxon>
        <taxon>Eggerthellales</taxon>
        <taxon>Eggerthellaceae</taxon>
        <taxon>Adlercreutzia</taxon>
    </lineage>
</organism>
<keyword evidence="3" id="KW-1185">Reference proteome</keyword>